<comment type="caution">
    <text evidence="2">The sequence shown here is derived from an EMBL/GenBank/DDBJ whole genome shotgun (WGS) entry which is preliminary data.</text>
</comment>
<evidence type="ECO:0000313" key="3">
    <source>
        <dbReference type="Proteomes" id="UP001437256"/>
    </source>
</evidence>
<feature type="region of interest" description="Disordered" evidence="1">
    <location>
        <begin position="157"/>
        <end position="225"/>
    </location>
</feature>
<feature type="compositionally biased region" description="Polar residues" evidence="1">
    <location>
        <begin position="121"/>
        <end position="143"/>
    </location>
</feature>
<feature type="region of interest" description="Disordered" evidence="1">
    <location>
        <begin position="1"/>
        <end position="144"/>
    </location>
</feature>
<accession>A0ABR2ZMV2</accession>
<evidence type="ECO:0000256" key="1">
    <source>
        <dbReference type="SAM" id="MobiDB-lite"/>
    </source>
</evidence>
<feature type="compositionally biased region" description="Polar residues" evidence="1">
    <location>
        <begin position="585"/>
        <end position="594"/>
    </location>
</feature>
<feature type="compositionally biased region" description="Basic and acidic residues" evidence="1">
    <location>
        <begin position="622"/>
        <end position="631"/>
    </location>
</feature>
<feature type="compositionally biased region" description="Basic and acidic residues" evidence="1">
    <location>
        <begin position="23"/>
        <end position="34"/>
    </location>
</feature>
<feature type="region of interest" description="Disordered" evidence="1">
    <location>
        <begin position="538"/>
        <end position="631"/>
    </location>
</feature>
<organism evidence="2 3">
    <name type="scientific">Marasmius tenuissimus</name>
    <dbReference type="NCBI Taxonomy" id="585030"/>
    <lineage>
        <taxon>Eukaryota</taxon>
        <taxon>Fungi</taxon>
        <taxon>Dikarya</taxon>
        <taxon>Basidiomycota</taxon>
        <taxon>Agaricomycotina</taxon>
        <taxon>Agaricomycetes</taxon>
        <taxon>Agaricomycetidae</taxon>
        <taxon>Agaricales</taxon>
        <taxon>Marasmiineae</taxon>
        <taxon>Marasmiaceae</taxon>
        <taxon>Marasmius</taxon>
    </lineage>
</organism>
<feature type="compositionally biased region" description="Low complexity" evidence="1">
    <location>
        <begin position="602"/>
        <end position="611"/>
    </location>
</feature>
<feature type="compositionally biased region" description="Polar residues" evidence="1">
    <location>
        <begin position="62"/>
        <end position="85"/>
    </location>
</feature>
<evidence type="ECO:0000313" key="2">
    <source>
        <dbReference type="EMBL" id="KAL0062987.1"/>
    </source>
</evidence>
<gene>
    <name evidence="2" type="ORF">AAF712_010118</name>
</gene>
<feature type="compositionally biased region" description="Low complexity" evidence="1">
    <location>
        <begin position="170"/>
        <end position="214"/>
    </location>
</feature>
<name>A0ABR2ZMV2_9AGAR</name>
<feature type="compositionally biased region" description="Polar residues" evidence="1">
    <location>
        <begin position="11"/>
        <end position="22"/>
    </location>
</feature>
<feature type="region of interest" description="Disordered" evidence="1">
    <location>
        <begin position="486"/>
        <end position="519"/>
    </location>
</feature>
<dbReference type="EMBL" id="JBBXMP010000090">
    <property type="protein sequence ID" value="KAL0062987.1"/>
    <property type="molecule type" value="Genomic_DNA"/>
</dbReference>
<reference evidence="2 3" key="1">
    <citation type="submission" date="2024-05" db="EMBL/GenBank/DDBJ databases">
        <title>A draft genome resource for the thread blight pathogen Marasmius tenuissimus strain MS-2.</title>
        <authorList>
            <person name="Yulfo-Soto G.E."/>
            <person name="Baruah I.K."/>
            <person name="Amoako-Attah I."/>
            <person name="Bukari Y."/>
            <person name="Meinhardt L.W."/>
            <person name="Bailey B.A."/>
            <person name="Cohen S.P."/>
        </authorList>
    </citation>
    <scope>NUCLEOTIDE SEQUENCE [LARGE SCALE GENOMIC DNA]</scope>
    <source>
        <strain evidence="2 3">MS-2</strain>
    </source>
</reference>
<keyword evidence="3" id="KW-1185">Reference proteome</keyword>
<proteinExistence type="predicted"/>
<dbReference type="Proteomes" id="UP001437256">
    <property type="component" value="Unassembled WGS sequence"/>
</dbReference>
<protein>
    <submittedName>
        <fullName evidence="2">Uncharacterized protein</fullName>
    </submittedName>
</protein>
<sequence>MVVLKNDTNTEKSLPNIPSESAMSKEREARKEAEDAQLMSPTELPPPSYEAIDPAEAGPSRQPRQPSTPTSQDFVFNRPTLNRPASSPHFPEPQSPPQFQLTRPYVPEPQSSEIRPRALAQSASHSHLRTISSSTNISQNFNSPARVPRTVELFTAASPTPLPSTNSLYARSTSDAAASSTSVNTVAPPKPAPTEYSTEYSSSSSSSARSPSNSPEIPVPTFTPSAKKSMFTTQAALKKRNAKEAKAFVISQVNHLLQNQTSPQYTLEAYKGVLGSCLEACTTNSLYLPSILEEKFIEEHTPLYWSIVQRPTATSSRMPELLQALLMYSSPLVEDTRRDVGRACLLMHDQKLYQALRVNEYFMGIGPGPALSPESEPVPIHKDRVVVQEIPPASAGAPGEFAVTLEIPAYQKRPMIHVEFIAQRRIWRLTIKKPTGKNWKIAIALLEPSAPTYVDSRFILQAVNLPPTQLEVSSLVSSPTIEASEETVMSNQLSTSPNHSPRILPESSRSMSELPSYPQPTSDFAAALYSAYPPEKKELAMKNSQQQQQSSYTQPNPIPELMSYYPDVLKGTQVGRLKDRDRRTSVGSSNSNGTDGPGTRHNSNSNTSTTSEGVNGSRGKGKAREGSSSKGDEFSVLLHEIPALPQDLVLKELRLKSSSMLAPKKEIEAELPFQVPPSILGEDEPTIRARFEARLAKPEKECVIC</sequence>
<feature type="compositionally biased region" description="Polar residues" evidence="1">
    <location>
        <begin position="486"/>
        <end position="499"/>
    </location>
</feature>